<feature type="transmembrane region" description="Helical" evidence="6">
    <location>
        <begin position="136"/>
        <end position="154"/>
    </location>
</feature>
<gene>
    <name evidence="7" type="ordered locus">Hoch_0338</name>
</gene>
<dbReference type="EMBL" id="CP001804">
    <property type="protein sequence ID" value="ACY12979.1"/>
    <property type="molecule type" value="Genomic_DNA"/>
</dbReference>
<keyword evidence="4 6" id="KW-1133">Transmembrane helix</keyword>
<feature type="transmembrane region" description="Helical" evidence="6">
    <location>
        <begin position="298"/>
        <end position="320"/>
    </location>
</feature>
<evidence type="ECO:0000313" key="8">
    <source>
        <dbReference type="Proteomes" id="UP000001880"/>
    </source>
</evidence>
<comment type="subcellular location">
    <subcellularLocation>
        <location evidence="1">Cell membrane</location>
        <topology evidence="1">Multi-pass membrane protein</topology>
    </subcellularLocation>
</comment>
<dbReference type="AlphaFoldDB" id="D0LIV0"/>
<dbReference type="InterPro" id="IPR022791">
    <property type="entry name" value="L-PG_synthase/AglD"/>
</dbReference>
<feature type="transmembrane region" description="Helical" evidence="6">
    <location>
        <begin position="9"/>
        <end position="27"/>
    </location>
</feature>
<dbReference type="PANTHER" id="PTHR40277:SF1">
    <property type="entry name" value="BLL5419 PROTEIN"/>
    <property type="match status" value="1"/>
</dbReference>
<sequence>MTRRVNSRHLAYGIGLLVAVTCLWLSFRNARFSEVWRIVGEIGPIAPIILVPYFVAVTVDTTGWRRIFLEMGHRLRLRRLLGVRFATEAVLMSAPGGSVLSDTIKPFVLKATDRVPISATLTSVALRKWSIMAAEVVYLSIGCVIGFSLYRAASEPVLGQATGFEWIVVAATALLALGVVASFAMLSGGTLTERVYTKLMRVLPAFLSDRLRSTHDGARALDAYMRRVFTERRRGLAVSVALYVGHWFIEATETWLIANLLGVPLDFTHAVAIESACSFLRAIAFFVPAGLGVQDLGYATLFAVAGVPAPVEFSLAFTLVKRSKELVWVVIGYLVLLSLPIKRRPVMEAAAAPGESALAADARGA</sequence>
<keyword evidence="5 6" id="KW-0472">Membrane</keyword>
<evidence type="ECO:0000256" key="4">
    <source>
        <dbReference type="ARBA" id="ARBA00022989"/>
    </source>
</evidence>
<dbReference type="GO" id="GO:0005886">
    <property type="term" value="C:plasma membrane"/>
    <property type="evidence" value="ECO:0007669"/>
    <property type="project" value="UniProtKB-SubCell"/>
</dbReference>
<keyword evidence="2" id="KW-1003">Cell membrane</keyword>
<keyword evidence="3 6" id="KW-0812">Transmembrane</keyword>
<feature type="transmembrane region" description="Helical" evidence="6">
    <location>
        <begin position="166"/>
        <end position="191"/>
    </location>
</feature>
<organism evidence="7 8">
    <name type="scientific">Haliangium ochraceum (strain DSM 14365 / JCM 11303 / SMP-2)</name>
    <dbReference type="NCBI Taxonomy" id="502025"/>
    <lineage>
        <taxon>Bacteria</taxon>
        <taxon>Pseudomonadati</taxon>
        <taxon>Myxococcota</taxon>
        <taxon>Polyangia</taxon>
        <taxon>Haliangiales</taxon>
        <taxon>Kofleriaceae</taxon>
        <taxon>Haliangium</taxon>
    </lineage>
</organism>
<dbReference type="PANTHER" id="PTHR40277">
    <property type="entry name" value="BLL5419 PROTEIN"/>
    <property type="match status" value="1"/>
</dbReference>
<keyword evidence="8" id="KW-1185">Reference proteome</keyword>
<dbReference type="eggNOG" id="COG0392">
    <property type="taxonomic scope" value="Bacteria"/>
</dbReference>
<proteinExistence type="predicted"/>
<dbReference type="OrthoDB" id="594003at2"/>
<protein>
    <recommendedName>
        <fullName evidence="9">Flippase-like domain-containing protein</fullName>
    </recommendedName>
</protein>
<evidence type="ECO:0000256" key="1">
    <source>
        <dbReference type="ARBA" id="ARBA00004651"/>
    </source>
</evidence>
<evidence type="ECO:0000313" key="7">
    <source>
        <dbReference type="EMBL" id="ACY12979.1"/>
    </source>
</evidence>
<dbReference type="STRING" id="502025.Hoch_0338"/>
<dbReference type="HOGENOM" id="CLU_782323_0_0_7"/>
<name>D0LIV0_HALO1</name>
<feature type="transmembrane region" description="Helical" evidence="6">
    <location>
        <begin position="47"/>
        <end position="69"/>
    </location>
</feature>
<reference evidence="7 8" key="1">
    <citation type="journal article" date="2010" name="Stand. Genomic Sci.">
        <title>Complete genome sequence of Haliangium ochraceum type strain (SMP-2).</title>
        <authorList>
            <consortium name="US DOE Joint Genome Institute (JGI-PGF)"/>
            <person name="Ivanova N."/>
            <person name="Daum C."/>
            <person name="Lang E."/>
            <person name="Abt B."/>
            <person name="Kopitz M."/>
            <person name="Saunders E."/>
            <person name="Lapidus A."/>
            <person name="Lucas S."/>
            <person name="Glavina Del Rio T."/>
            <person name="Nolan M."/>
            <person name="Tice H."/>
            <person name="Copeland A."/>
            <person name="Cheng J.F."/>
            <person name="Chen F."/>
            <person name="Bruce D."/>
            <person name="Goodwin L."/>
            <person name="Pitluck S."/>
            <person name="Mavromatis K."/>
            <person name="Pati A."/>
            <person name="Mikhailova N."/>
            <person name="Chen A."/>
            <person name="Palaniappan K."/>
            <person name="Land M."/>
            <person name="Hauser L."/>
            <person name="Chang Y.J."/>
            <person name="Jeffries C.D."/>
            <person name="Detter J.C."/>
            <person name="Brettin T."/>
            <person name="Rohde M."/>
            <person name="Goker M."/>
            <person name="Bristow J."/>
            <person name="Markowitz V."/>
            <person name="Eisen J.A."/>
            <person name="Hugenholtz P."/>
            <person name="Kyrpides N.C."/>
            <person name="Klenk H.P."/>
        </authorList>
    </citation>
    <scope>NUCLEOTIDE SEQUENCE [LARGE SCALE GENOMIC DNA]</scope>
    <source>
        <strain evidence="8">DSM 14365 / CIP 107738 / JCM 11303 / AJ 13395 / SMP-2</strain>
    </source>
</reference>
<evidence type="ECO:0000256" key="3">
    <source>
        <dbReference type="ARBA" id="ARBA00022692"/>
    </source>
</evidence>
<feature type="transmembrane region" description="Helical" evidence="6">
    <location>
        <begin position="326"/>
        <end position="341"/>
    </location>
</feature>
<evidence type="ECO:0008006" key="9">
    <source>
        <dbReference type="Google" id="ProtNLM"/>
    </source>
</evidence>
<dbReference type="KEGG" id="hoh:Hoch_0338"/>
<dbReference type="Proteomes" id="UP000001880">
    <property type="component" value="Chromosome"/>
</dbReference>
<evidence type="ECO:0000256" key="6">
    <source>
        <dbReference type="SAM" id="Phobius"/>
    </source>
</evidence>
<feature type="transmembrane region" description="Helical" evidence="6">
    <location>
        <begin position="235"/>
        <end position="258"/>
    </location>
</feature>
<accession>D0LIV0</accession>
<dbReference type="Pfam" id="PF03706">
    <property type="entry name" value="LPG_synthase_TM"/>
    <property type="match status" value="1"/>
</dbReference>
<evidence type="ECO:0000256" key="2">
    <source>
        <dbReference type="ARBA" id="ARBA00022475"/>
    </source>
</evidence>
<evidence type="ECO:0000256" key="5">
    <source>
        <dbReference type="ARBA" id="ARBA00023136"/>
    </source>
</evidence>